<feature type="binding site" evidence="8 10">
    <location>
        <begin position="107"/>
        <end position="108"/>
    </location>
    <ligand>
        <name>substrate</name>
    </ligand>
</feature>
<keyword evidence="7 8" id="KW-0456">Lyase</keyword>
<dbReference type="NCBIfam" id="NF003805">
    <property type="entry name" value="PRK05395.1-2"/>
    <property type="match status" value="1"/>
</dbReference>
<comment type="catalytic activity">
    <reaction evidence="1 8">
        <text>3-dehydroquinate = 3-dehydroshikimate + H2O</text>
        <dbReference type="Rhea" id="RHEA:21096"/>
        <dbReference type="ChEBI" id="CHEBI:15377"/>
        <dbReference type="ChEBI" id="CHEBI:16630"/>
        <dbReference type="ChEBI" id="CHEBI:32364"/>
        <dbReference type="EC" id="4.2.1.10"/>
    </reaction>
</comment>
<evidence type="ECO:0000256" key="2">
    <source>
        <dbReference type="ARBA" id="ARBA00004902"/>
    </source>
</evidence>
<reference evidence="12 13" key="1">
    <citation type="submission" date="2020-07" db="EMBL/GenBank/DDBJ databases">
        <title>Sequencing the genomes of 1000 actinobacteria strains.</title>
        <authorList>
            <person name="Klenk H.-P."/>
        </authorList>
    </citation>
    <scope>NUCLEOTIDE SEQUENCE [LARGE SCALE GENOMIC DNA]</scope>
    <source>
        <strain evidence="12 13">DSM 15131</strain>
    </source>
</reference>
<dbReference type="InterPro" id="IPR018509">
    <property type="entry name" value="DHquinase_II_CS"/>
</dbReference>
<feature type="binding site" evidence="8 10">
    <location>
        <position position="117"/>
    </location>
    <ligand>
        <name>substrate</name>
    </ligand>
</feature>
<accession>A0A7Y9ZIV6</accession>
<comment type="function">
    <text evidence="8">Catalyzes a trans-dehydration via an enolate intermediate.</text>
</comment>
<evidence type="ECO:0000313" key="13">
    <source>
        <dbReference type="Proteomes" id="UP000562045"/>
    </source>
</evidence>
<evidence type="ECO:0000256" key="11">
    <source>
        <dbReference type="PIRSR" id="PIRSR001399-3"/>
    </source>
</evidence>
<name>A0A7Y9ZIV6_9ACTN</name>
<feature type="site" description="Transition state stabilizer" evidence="8 11">
    <location>
        <position position="24"/>
    </location>
</feature>
<comment type="subunit">
    <text evidence="4 8">Homododecamer.</text>
</comment>
<evidence type="ECO:0000256" key="1">
    <source>
        <dbReference type="ARBA" id="ARBA00001864"/>
    </source>
</evidence>
<protein>
    <recommendedName>
        <fullName evidence="5 8">3-dehydroquinate dehydratase</fullName>
        <shortName evidence="8">3-dehydroquinase</shortName>
        <ecNumber evidence="5 8">4.2.1.10</ecNumber>
    </recommendedName>
    <alternativeName>
        <fullName evidence="8">Type II DHQase</fullName>
    </alternativeName>
</protein>
<proteinExistence type="inferred from homology"/>
<dbReference type="GO" id="GO:0009073">
    <property type="term" value="P:aromatic amino acid family biosynthetic process"/>
    <property type="evidence" value="ECO:0007669"/>
    <property type="project" value="UniProtKB-KW"/>
</dbReference>
<dbReference type="NCBIfam" id="TIGR01088">
    <property type="entry name" value="aroQ"/>
    <property type="match status" value="1"/>
</dbReference>
<dbReference type="PROSITE" id="PS01029">
    <property type="entry name" value="DEHYDROQUINASE_II"/>
    <property type="match status" value="1"/>
</dbReference>
<feature type="binding site" evidence="8 10">
    <location>
        <position position="86"/>
    </location>
    <ligand>
        <name>substrate</name>
    </ligand>
</feature>
<evidence type="ECO:0000256" key="9">
    <source>
        <dbReference type="PIRSR" id="PIRSR001399-1"/>
    </source>
</evidence>
<feature type="binding site" evidence="8 10">
    <location>
        <position position="80"/>
    </location>
    <ligand>
        <name>substrate</name>
    </ligand>
</feature>
<dbReference type="AlphaFoldDB" id="A0A7Y9ZIV6"/>
<dbReference type="EC" id="4.2.1.10" evidence="5 8"/>
<dbReference type="RefSeq" id="WP_179649318.1">
    <property type="nucleotide sequence ID" value="NZ_JACBZM010000001.1"/>
</dbReference>
<dbReference type="GO" id="GO:0019631">
    <property type="term" value="P:quinate catabolic process"/>
    <property type="evidence" value="ECO:0007669"/>
    <property type="project" value="TreeGrafter"/>
</dbReference>
<comment type="similarity">
    <text evidence="3 8">Belongs to the type-II 3-dehydroquinase family.</text>
</comment>
<gene>
    <name evidence="8" type="primary">aroQ</name>
    <name evidence="12" type="ORF">BJ993_002761</name>
</gene>
<comment type="caution">
    <text evidence="12">The sequence shown here is derived from an EMBL/GenBank/DDBJ whole genome shotgun (WGS) entry which is preliminary data.</text>
</comment>
<feature type="active site" description="Proton donor" evidence="8 9">
    <location>
        <position position="106"/>
    </location>
</feature>
<evidence type="ECO:0000256" key="8">
    <source>
        <dbReference type="HAMAP-Rule" id="MF_00169"/>
    </source>
</evidence>
<dbReference type="Proteomes" id="UP000562045">
    <property type="component" value="Unassembled WGS sequence"/>
</dbReference>
<evidence type="ECO:0000256" key="4">
    <source>
        <dbReference type="ARBA" id="ARBA00011193"/>
    </source>
</evidence>
<dbReference type="EMBL" id="JACBZM010000001">
    <property type="protein sequence ID" value="NYI45681.1"/>
    <property type="molecule type" value="Genomic_DNA"/>
</dbReference>
<dbReference type="PANTHER" id="PTHR21272">
    <property type="entry name" value="CATABOLIC 3-DEHYDROQUINASE"/>
    <property type="match status" value="1"/>
</dbReference>
<dbReference type="SUPFAM" id="SSF52304">
    <property type="entry name" value="Type II 3-dehydroquinate dehydratase"/>
    <property type="match status" value="1"/>
</dbReference>
<evidence type="ECO:0000313" key="12">
    <source>
        <dbReference type="EMBL" id="NYI45681.1"/>
    </source>
</evidence>
<feature type="active site" description="Proton acceptor" evidence="8 9">
    <location>
        <position position="29"/>
    </location>
</feature>
<dbReference type="PIRSF" id="PIRSF001399">
    <property type="entry name" value="DHquinase_II"/>
    <property type="match status" value="1"/>
</dbReference>
<dbReference type="InterPro" id="IPR001874">
    <property type="entry name" value="DHquinase_II"/>
</dbReference>
<dbReference type="Pfam" id="PF01220">
    <property type="entry name" value="DHquinase_II"/>
    <property type="match status" value="1"/>
</dbReference>
<dbReference type="NCBIfam" id="NF003807">
    <property type="entry name" value="PRK05395.1-4"/>
    <property type="match status" value="1"/>
</dbReference>
<evidence type="ECO:0000256" key="3">
    <source>
        <dbReference type="ARBA" id="ARBA00011037"/>
    </source>
</evidence>
<evidence type="ECO:0000256" key="10">
    <source>
        <dbReference type="PIRSR" id="PIRSR001399-2"/>
    </source>
</evidence>
<keyword evidence="8" id="KW-0028">Amino-acid biosynthesis</keyword>
<dbReference type="GO" id="GO:0009423">
    <property type="term" value="P:chorismate biosynthetic process"/>
    <property type="evidence" value="ECO:0007669"/>
    <property type="project" value="UniProtKB-UniRule"/>
</dbReference>
<dbReference type="GO" id="GO:0008652">
    <property type="term" value="P:amino acid biosynthetic process"/>
    <property type="evidence" value="ECO:0007669"/>
    <property type="project" value="UniProtKB-KW"/>
</dbReference>
<organism evidence="12 13">
    <name type="scientific">Nocardioides aromaticivorans</name>
    <dbReference type="NCBI Taxonomy" id="200618"/>
    <lineage>
        <taxon>Bacteria</taxon>
        <taxon>Bacillati</taxon>
        <taxon>Actinomycetota</taxon>
        <taxon>Actinomycetes</taxon>
        <taxon>Propionibacteriales</taxon>
        <taxon>Nocardioidaceae</taxon>
        <taxon>Nocardioides</taxon>
    </lineage>
</organism>
<dbReference type="CDD" id="cd00466">
    <property type="entry name" value="DHQase_II"/>
    <property type="match status" value="1"/>
</dbReference>
<dbReference type="NCBIfam" id="NF003806">
    <property type="entry name" value="PRK05395.1-3"/>
    <property type="match status" value="1"/>
</dbReference>
<dbReference type="PANTHER" id="PTHR21272:SF3">
    <property type="entry name" value="CATABOLIC 3-DEHYDROQUINASE"/>
    <property type="match status" value="1"/>
</dbReference>
<evidence type="ECO:0000256" key="5">
    <source>
        <dbReference type="ARBA" id="ARBA00012060"/>
    </source>
</evidence>
<dbReference type="UniPathway" id="UPA00053">
    <property type="reaction ID" value="UER00086"/>
</dbReference>
<sequence>MSDPVRRPVVAVLNGPNLNLLGERDPQAYGTATLADIEKLCLETGDRLGLDVDFRQTNHEGVLVDAIHELRRTAAGVVINAAALSHTSVSVRDALAVVEGPVVEVHLSNIHRREVFRHHSFVAEVADGVVTGCGARGYAIAVEHVAHLVAGAVEEVAS</sequence>
<dbReference type="InterPro" id="IPR036441">
    <property type="entry name" value="DHquinase_II_sf"/>
</dbReference>
<keyword evidence="6 8" id="KW-0057">Aromatic amino acid biosynthesis</keyword>
<evidence type="ECO:0000256" key="7">
    <source>
        <dbReference type="ARBA" id="ARBA00023239"/>
    </source>
</evidence>
<dbReference type="HAMAP" id="MF_00169">
    <property type="entry name" value="AroQ"/>
    <property type="match status" value="1"/>
</dbReference>
<evidence type="ECO:0000256" key="6">
    <source>
        <dbReference type="ARBA" id="ARBA00023141"/>
    </source>
</evidence>
<dbReference type="GO" id="GO:0003855">
    <property type="term" value="F:3-dehydroquinate dehydratase activity"/>
    <property type="evidence" value="ECO:0007669"/>
    <property type="project" value="UniProtKB-UniRule"/>
</dbReference>
<dbReference type="Gene3D" id="3.40.50.9100">
    <property type="entry name" value="Dehydroquinase, class II"/>
    <property type="match status" value="1"/>
</dbReference>
<comment type="pathway">
    <text evidence="2 8">Metabolic intermediate biosynthesis; chorismate biosynthesis; chorismate from D-erythrose 4-phosphate and phosphoenolpyruvate: step 3/7.</text>
</comment>
<feature type="binding site" evidence="8 10">
    <location>
        <position position="93"/>
    </location>
    <ligand>
        <name>substrate</name>
    </ligand>
</feature>